<dbReference type="GeneID" id="34567926"/>
<organism evidence="2 3">
    <name type="scientific">Pandoravirus dulcis</name>
    <dbReference type="NCBI Taxonomy" id="1349409"/>
    <lineage>
        <taxon>Viruses</taxon>
        <taxon>Pandoravirus</taxon>
    </lineage>
</organism>
<dbReference type="KEGG" id="vg:34567926"/>
<evidence type="ECO:0000256" key="1">
    <source>
        <dbReference type="SAM" id="MobiDB-lite"/>
    </source>
</evidence>
<dbReference type="RefSeq" id="YP_009430264.1">
    <property type="nucleotide sequence ID" value="NC_021858.1"/>
</dbReference>
<dbReference type="Proteomes" id="UP000201566">
    <property type="component" value="Segment"/>
</dbReference>
<reference evidence="2 3" key="1">
    <citation type="journal article" date="2013" name="Science">
        <title>Pandoraviruses: amoeba viruses with genomes up to 2.5 Mb reaching that of parasitic eukaryotes.</title>
        <authorList>
            <person name="Philippe N."/>
            <person name="Legendre M."/>
            <person name="Doutre G."/>
            <person name="Coute Y."/>
            <person name="Poirot O."/>
            <person name="Lescot M."/>
            <person name="Arslan D."/>
            <person name="Seltzer V."/>
            <person name="Bertaux L."/>
            <person name="Bruley C."/>
            <person name="Garin J."/>
            <person name="Claverie J.M."/>
            <person name="Abergel C."/>
        </authorList>
    </citation>
    <scope>NUCLEOTIDE SEQUENCE [LARGE SCALE GENOMIC DNA]</scope>
    <source>
        <strain evidence="2">Melbourne</strain>
    </source>
</reference>
<accession>A0A291AUD2</accession>
<evidence type="ECO:0000313" key="3">
    <source>
        <dbReference type="Proteomes" id="UP000201566"/>
    </source>
</evidence>
<evidence type="ECO:0000313" key="2">
    <source>
        <dbReference type="EMBL" id="ATE82555.1"/>
    </source>
</evidence>
<dbReference type="EMBL" id="KC977570">
    <property type="protein sequence ID" value="ATE82555.1"/>
    <property type="molecule type" value="Genomic_DNA"/>
</dbReference>
<sequence length="103" mass="11757">MSKIGPVNRRKHRSAKALAGVRSDGSPANEARAAETQFKSFRCHFVEATGNKGKMATTVKKRRGRTQPDECRANGHSFRFLSDSFLDCIFKDFQRYEMKRMGR</sequence>
<protein>
    <submittedName>
        <fullName evidence="2">Uncharacterized protein</fullName>
    </submittedName>
</protein>
<name>A0A291AUD2_9VIRU</name>
<proteinExistence type="predicted"/>
<gene>
    <name evidence="2" type="ORF">pdul_cds_854</name>
</gene>
<feature type="region of interest" description="Disordered" evidence="1">
    <location>
        <begin position="1"/>
        <end position="29"/>
    </location>
</feature>